<sequence>MTWRAETIGPDETLQAAARRMRQLDVGALVVCDGDQVVGVLTDRDIVVRSIAEAVDPAEADVRSAMTSQVLECSEDDDLEAAATRMAAGAVRRLVVLDVSKRPVGVLSVDDVALHSPSLAGEIVEHARAPERQSHHHGPWPWWETPGS</sequence>
<reference evidence="6" key="1">
    <citation type="journal article" date="2022" name="Int. J. Syst. Evol. Microbiol.">
        <title>Anaeromyxobacter oryzae sp. nov., Anaeromyxobacter diazotrophicus sp. nov. and Anaeromyxobacter paludicola sp. nov., isolated from paddy soils.</title>
        <authorList>
            <person name="Itoh H."/>
            <person name="Xu Z."/>
            <person name="Mise K."/>
            <person name="Masuda Y."/>
            <person name="Ushijima N."/>
            <person name="Hayakawa C."/>
            <person name="Shiratori Y."/>
            <person name="Senoo K."/>
        </authorList>
    </citation>
    <scope>NUCLEOTIDE SEQUENCE [LARGE SCALE GENOMIC DNA]</scope>
    <source>
        <strain evidence="6">Red232</strain>
    </source>
</reference>
<gene>
    <name evidence="5" type="ORF">AMOR_13030</name>
</gene>
<protein>
    <submittedName>
        <fullName evidence="5">Inosine-5-monophosphate dehydrogenase</fullName>
    </submittedName>
</protein>
<name>A0ABM7WS54_9BACT</name>
<dbReference type="InterPro" id="IPR046342">
    <property type="entry name" value="CBS_dom_sf"/>
</dbReference>
<dbReference type="SMART" id="SM00116">
    <property type="entry name" value="CBS"/>
    <property type="match status" value="2"/>
</dbReference>
<evidence type="ECO:0000259" key="4">
    <source>
        <dbReference type="PROSITE" id="PS51371"/>
    </source>
</evidence>
<accession>A0ABM7WS54</accession>
<evidence type="ECO:0000256" key="1">
    <source>
        <dbReference type="ARBA" id="ARBA00022737"/>
    </source>
</evidence>
<dbReference type="PANTHER" id="PTHR48108">
    <property type="entry name" value="CBS DOMAIN-CONTAINING PROTEIN CBSX2, CHLOROPLASTIC"/>
    <property type="match status" value="1"/>
</dbReference>
<feature type="region of interest" description="Disordered" evidence="3">
    <location>
        <begin position="129"/>
        <end position="148"/>
    </location>
</feature>
<dbReference type="InterPro" id="IPR051462">
    <property type="entry name" value="CBS_domain-containing"/>
</dbReference>
<dbReference type="RefSeq" id="WP_248359852.1">
    <property type="nucleotide sequence ID" value="NZ_AP025591.1"/>
</dbReference>
<dbReference type="CDD" id="cd04622">
    <property type="entry name" value="CBS_pair_HRP1_like"/>
    <property type="match status" value="1"/>
</dbReference>
<dbReference type="PROSITE" id="PS51371">
    <property type="entry name" value="CBS"/>
    <property type="match status" value="2"/>
</dbReference>
<dbReference type="Proteomes" id="UP001162891">
    <property type="component" value="Chromosome"/>
</dbReference>
<dbReference type="Pfam" id="PF00571">
    <property type="entry name" value="CBS"/>
    <property type="match status" value="2"/>
</dbReference>
<keyword evidence="1" id="KW-0677">Repeat</keyword>
<evidence type="ECO:0000256" key="2">
    <source>
        <dbReference type="PROSITE-ProRule" id="PRU00703"/>
    </source>
</evidence>
<feature type="domain" description="CBS" evidence="4">
    <location>
        <begin position="1"/>
        <end position="57"/>
    </location>
</feature>
<dbReference type="PANTHER" id="PTHR48108:SF34">
    <property type="entry name" value="CBS DOMAIN-CONTAINING PROTEIN YHCV"/>
    <property type="match status" value="1"/>
</dbReference>
<proteinExistence type="predicted"/>
<evidence type="ECO:0000256" key="3">
    <source>
        <dbReference type="SAM" id="MobiDB-lite"/>
    </source>
</evidence>
<dbReference type="InterPro" id="IPR000644">
    <property type="entry name" value="CBS_dom"/>
</dbReference>
<evidence type="ECO:0000313" key="5">
    <source>
        <dbReference type="EMBL" id="BDG02307.1"/>
    </source>
</evidence>
<dbReference type="SUPFAM" id="SSF54631">
    <property type="entry name" value="CBS-domain pair"/>
    <property type="match status" value="1"/>
</dbReference>
<keyword evidence="2" id="KW-0129">CBS domain</keyword>
<dbReference type="Gene3D" id="3.10.580.10">
    <property type="entry name" value="CBS-domain"/>
    <property type="match status" value="1"/>
</dbReference>
<dbReference type="EMBL" id="AP025591">
    <property type="protein sequence ID" value="BDG02307.1"/>
    <property type="molecule type" value="Genomic_DNA"/>
</dbReference>
<evidence type="ECO:0000313" key="6">
    <source>
        <dbReference type="Proteomes" id="UP001162891"/>
    </source>
</evidence>
<feature type="domain" description="CBS" evidence="4">
    <location>
        <begin position="66"/>
        <end position="123"/>
    </location>
</feature>
<organism evidence="5 6">
    <name type="scientific">Anaeromyxobacter oryzae</name>
    <dbReference type="NCBI Taxonomy" id="2918170"/>
    <lineage>
        <taxon>Bacteria</taxon>
        <taxon>Pseudomonadati</taxon>
        <taxon>Myxococcota</taxon>
        <taxon>Myxococcia</taxon>
        <taxon>Myxococcales</taxon>
        <taxon>Cystobacterineae</taxon>
        <taxon>Anaeromyxobacteraceae</taxon>
        <taxon>Anaeromyxobacter</taxon>
    </lineage>
</organism>
<keyword evidence="6" id="KW-1185">Reference proteome</keyword>